<proteinExistence type="predicted"/>
<organism evidence="1">
    <name type="scientific">uncultured Caudovirales phage</name>
    <dbReference type="NCBI Taxonomy" id="2100421"/>
    <lineage>
        <taxon>Viruses</taxon>
        <taxon>Duplodnaviria</taxon>
        <taxon>Heunggongvirae</taxon>
        <taxon>Uroviricota</taxon>
        <taxon>Caudoviricetes</taxon>
        <taxon>Peduoviridae</taxon>
        <taxon>Maltschvirus</taxon>
        <taxon>Maltschvirus maltsch</taxon>
    </lineage>
</organism>
<protein>
    <submittedName>
        <fullName evidence="1">Uncharacterized protein</fullName>
    </submittedName>
</protein>
<sequence>MTDDLVKRLRSLGSAGPGRISFLASEDAMKAADRIEKLEAALRSIAANACCDSCREAALVARKALEGKDD</sequence>
<accession>A0A6J5PNN7</accession>
<reference evidence="1" key="1">
    <citation type="submission" date="2020-05" db="EMBL/GenBank/DDBJ databases">
        <authorList>
            <person name="Chiriac C."/>
            <person name="Salcher M."/>
            <person name="Ghai R."/>
            <person name="Kavagutti S V."/>
        </authorList>
    </citation>
    <scope>NUCLEOTIDE SEQUENCE</scope>
</reference>
<dbReference type="EMBL" id="LR797408">
    <property type="protein sequence ID" value="CAB4213844.1"/>
    <property type="molecule type" value="Genomic_DNA"/>
</dbReference>
<evidence type="ECO:0000313" key="2">
    <source>
        <dbReference type="EMBL" id="CAB4213844.1"/>
    </source>
</evidence>
<evidence type="ECO:0000313" key="1">
    <source>
        <dbReference type="EMBL" id="CAB4172667.1"/>
    </source>
</evidence>
<name>A0A6J5PNN7_9CAUD</name>
<gene>
    <name evidence="2" type="ORF">UFOVP1465_1</name>
    <name evidence="1" type="ORF">UFOVP937_44</name>
</gene>
<dbReference type="EMBL" id="LR796884">
    <property type="protein sequence ID" value="CAB4172667.1"/>
    <property type="molecule type" value="Genomic_DNA"/>
</dbReference>